<reference evidence="2 3" key="1">
    <citation type="journal article" date="2014" name="Curr. Biol.">
        <title>The genome of the clonal raider ant Cerapachys biroi.</title>
        <authorList>
            <person name="Oxley P.R."/>
            <person name="Ji L."/>
            <person name="Fetter-Pruneda I."/>
            <person name="McKenzie S.K."/>
            <person name="Li C."/>
            <person name="Hu H."/>
            <person name="Zhang G."/>
            <person name="Kronauer D.J."/>
        </authorList>
    </citation>
    <scope>NUCLEOTIDE SEQUENCE [LARGE SCALE GENOMIC DNA]</scope>
</reference>
<protein>
    <submittedName>
        <fullName evidence="2">Uncharacterized protein</fullName>
    </submittedName>
</protein>
<sequence length="92" mass="10263">MRNLGTSGLIGPTTPTTDITPDAPSGFTQHGRSCRMSGVETTAARSRLPPFAFVLQEDAFFFHPDASRRRHVESIRLERSRSPRKRQGQIPI</sequence>
<evidence type="ECO:0000313" key="2">
    <source>
        <dbReference type="EMBL" id="EZA49781.1"/>
    </source>
</evidence>
<name>A0A026W2F7_OOCBI</name>
<dbReference type="EMBL" id="KK107499">
    <property type="protein sequence ID" value="EZA49781.1"/>
    <property type="molecule type" value="Genomic_DNA"/>
</dbReference>
<dbReference type="AlphaFoldDB" id="A0A026W2F7"/>
<feature type="region of interest" description="Disordered" evidence="1">
    <location>
        <begin position="1"/>
        <end position="35"/>
    </location>
</feature>
<evidence type="ECO:0000256" key="1">
    <source>
        <dbReference type="SAM" id="MobiDB-lite"/>
    </source>
</evidence>
<evidence type="ECO:0000313" key="3">
    <source>
        <dbReference type="Proteomes" id="UP000053097"/>
    </source>
</evidence>
<gene>
    <name evidence="2" type="ORF">X777_11653</name>
</gene>
<feature type="compositionally biased region" description="Low complexity" evidence="1">
    <location>
        <begin position="12"/>
        <end position="24"/>
    </location>
</feature>
<proteinExistence type="predicted"/>
<dbReference type="Proteomes" id="UP000053097">
    <property type="component" value="Unassembled WGS sequence"/>
</dbReference>
<accession>A0A026W2F7</accession>
<organism evidence="2 3">
    <name type="scientific">Ooceraea biroi</name>
    <name type="common">Clonal raider ant</name>
    <name type="synonym">Cerapachys biroi</name>
    <dbReference type="NCBI Taxonomy" id="2015173"/>
    <lineage>
        <taxon>Eukaryota</taxon>
        <taxon>Metazoa</taxon>
        <taxon>Ecdysozoa</taxon>
        <taxon>Arthropoda</taxon>
        <taxon>Hexapoda</taxon>
        <taxon>Insecta</taxon>
        <taxon>Pterygota</taxon>
        <taxon>Neoptera</taxon>
        <taxon>Endopterygota</taxon>
        <taxon>Hymenoptera</taxon>
        <taxon>Apocrita</taxon>
        <taxon>Aculeata</taxon>
        <taxon>Formicoidea</taxon>
        <taxon>Formicidae</taxon>
        <taxon>Dorylinae</taxon>
        <taxon>Ooceraea</taxon>
    </lineage>
</organism>
<keyword evidence="3" id="KW-1185">Reference proteome</keyword>